<dbReference type="PRINTS" id="PR00412">
    <property type="entry name" value="EPOXHYDRLASE"/>
</dbReference>
<protein>
    <submittedName>
        <fullName evidence="3">Epoxide hydrolase</fullName>
    </submittedName>
</protein>
<dbReference type="InterPro" id="IPR000639">
    <property type="entry name" value="Epox_hydrolase-like"/>
</dbReference>
<keyword evidence="4" id="KW-1185">Reference proteome</keyword>
<evidence type="ECO:0000313" key="4">
    <source>
        <dbReference type="Proteomes" id="UP000613160"/>
    </source>
</evidence>
<organism evidence="3 4">
    <name type="scientific">Aureimonas glaciei</name>
    <dbReference type="NCBI Taxonomy" id="1776957"/>
    <lineage>
        <taxon>Bacteria</taxon>
        <taxon>Pseudomonadati</taxon>
        <taxon>Pseudomonadota</taxon>
        <taxon>Alphaproteobacteria</taxon>
        <taxon>Hyphomicrobiales</taxon>
        <taxon>Aurantimonadaceae</taxon>
        <taxon>Aureimonas</taxon>
    </lineage>
</organism>
<reference evidence="3" key="1">
    <citation type="journal article" date="2014" name="Int. J. Syst. Evol. Microbiol.">
        <title>Complete genome sequence of Corynebacterium casei LMG S-19264T (=DSM 44701T), isolated from a smear-ripened cheese.</title>
        <authorList>
            <consortium name="US DOE Joint Genome Institute (JGI-PGF)"/>
            <person name="Walter F."/>
            <person name="Albersmeier A."/>
            <person name="Kalinowski J."/>
            <person name="Ruckert C."/>
        </authorList>
    </citation>
    <scope>NUCLEOTIDE SEQUENCE</scope>
    <source>
        <strain evidence="3">CGMCC 1.15493</strain>
    </source>
</reference>
<sequence length="299" mass="33089">MLEDANGLIPSGDALSAPAVEHRFVDTGLVKLHVACVGPPDGQPIILLHGFPDHWIGWKHQIPALAAAGYRLIIPDQRGYNTSDKPAGVRAYALGRLVEDISLLARAMEIERFHLIGHDWGGIVAWALAAERPAQVKKLVILNAPHPDALFGYALRSPTQFLRSAYVGFFQFPWLPEALLAARGSKVLERAVVGMARPGAFSAEDLALYRQAWRQPRALTSMLNWYRALRYRPSYPEMIKTPTLVLWGRKDTALEPGLADASARRCTDARVVFLPEATHWLHREMPGVVNAEILDFLGG</sequence>
<comment type="caution">
    <text evidence="3">The sequence shown here is derived from an EMBL/GenBank/DDBJ whole genome shotgun (WGS) entry which is preliminary data.</text>
</comment>
<evidence type="ECO:0000313" key="3">
    <source>
        <dbReference type="EMBL" id="GGD16178.1"/>
    </source>
</evidence>
<reference evidence="3" key="2">
    <citation type="submission" date="2020-09" db="EMBL/GenBank/DDBJ databases">
        <authorList>
            <person name="Sun Q."/>
            <person name="Zhou Y."/>
        </authorList>
    </citation>
    <scope>NUCLEOTIDE SEQUENCE</scope>
    <source>
        <strain evidence="3">CGMCC 1.15493</strain>
    </source>
</reference>
<dbReference type="Pfam" id="PF00561">
    <property type="entry name" value="Abhydrolase_1"/>
    <property type="match status" value="1"/>
</dbReference>
<dbReference type="Gene3D" id="3.40.50.1820">
    <property type="entry name" value="alpha/beta hydrolase"/>
    <property type="match status" value="1"/>
</dbReference>
<feature type="domain" description="AB hydrolase-1" evidence="2">
    <location>
        <begin position="44"/>
        <end position="282"/>
    </location>
</feature>
<dbReference type="Proteomes" id="UP000613160">
    <property type="component" value="Unassembled WGS sequence"/>
</dbReference>
<dbReference type="SUPFAM" id="SSF53474">
    <property type="entry name" value="alpha/beta-Hydrolases"/>
    <property type="match status" value="1"/>
</dbReference>
<dbReference type="PANTHER" id="PTHR43329">
    <property type="entry name" value="EPOXIDE HYDROLASE"/>
    <property type="match status" value="1"/>
</dbReference>
<dbReference type="EMBL" id="BMJJ01000003">
    <property type="protein sequence ID" value="GGD16178.1"/>
    <property type="molecule type" value="Genomic_DNA"/>
</dbReference>
<gene>
    <name evidence="3" type="ORF">GCM10011335_18670</name>
</gene>
<dbReference type="RefSeq" id="WP_188850290.1">
    <property type="nucleotide sequence ID" value="NZ_BMJJ01000003.1"/>
</dbReference>
<name>A0A916XWT5_9HYPH</name>
<dbReference type="AlphaFoldDB" id="A0A916XWT5"/>
<dbReference type="InterPro" id="IPR029058">
    <property type="entry name" value="AB_hydrolase_fold"/>
</dbReference>
<proteinExistence type="predicted"/>
<accession>A0A916XWT5</accession>
<dbReference type="InterPro" id="IPR000073">
    <property type="entry name" value="AB_hydrolase_1"/>
</dbReference>
<evidence type="ECO:0000256" key="1">
    <source>
        <dbReference type="ARBA" id="ARBA00022801"/>
    </source>
</evidence>
<keyword evidence="1 3" id="KW-0378">Hydrolase</keyword>
<evidence type="ECO:0000259" key="2">
    <source>
        <dbReference type="Pfam" id="PF00561"/>
    </source>
</evidence>
<dbReference type="PRINTS" id="PR00111">
    <property type="entry name" value="ABHYDROLASE"/>
</dbReference>
<dbReference type="GO" id="GO:0016787">
    <property type="term" value="F:hydrolase activity"/>
    <property type="evidence" value="ECO:0007669"/>
    <property type="project" value="UniProtKB-KW"/>
</dbReference>